<dbReference type="Proteomes" id="UP000236724">
    <property type="component" value="Unassembled WGS sequence"/>
</dbReference>
<sequence length="383" mass="42162">MSTYNQESQKLNNQTNIAENINKQSTTGKGNAQADRGGTATVNIYNHYTKPDGTHVPLHRPPKVVHFTDRVETLKQLLKDLQPGKTVTLCGSGGIGKTALAAEAIWQIAPENKPPQDFPDGIVFHSFYHSPSADIALESIAQAFGEEAIPTPMAGAQRALSGRCALLVLDGAEDADDLRKVQSVAGNCGMLVTTRNRRDAIAKRQDMSPLELDDAVKLLHEWADQQIDNEQVAKQICCMLGGLPLAVRLVGRYLNETGDTTTEYLTWLENKPLEALNPDQSNHRHESVSWLMERSLEQVGQDARDVLALAGQLAIPPFSTEIISQSLGLDDGTLRRAIRELTGYGLLQRNGKRYEVTHTLIHTYARELLELPAEVFERLLVGT</sequence>
<dbReference type="AlphaFoldDB" id="A0A1H6F5F5"/>
<dbReference type="Gene3D" id="1.10.8.430">
    <property type="entry name" value="Helical domain of apoptotic protease-activating factors"/>
    <property type="match status" value="1"/>
</dbReference>
<dbReference type="Pfam" id="PF00931">
    <property type="entry name" value="NB-ARC"/>
    <property type="match status" value="1"/>
</dbReference>
<evidence type="ECO:0000313" key="3">
    <source>
        <dbReference type="Proteomes" id="UP000236724"/>
    </source>
</evidence>
<dbReference type="OrthoDB" id="9811542at2"/>
<dbReference type="PANTHER" id="PTHR47691:SF3">
    <property type="entry name" value="HTH-TYPE TRANSCRIPTIONAL REGULATOR RV0890C-RELATED"/>
    <property type="match status" value="1"/>
</dbReference>
<dbReference type="Gene3D" id="3.40.50.300">
    <property type="entry name" value="P-loop containing nucleotide triphosphate hydrolases"/>
    <property type="match status" value="1"/>
</dbReference>
<dbReference type="InterPro" id="IPR002182">
    <property type="entry name" value="NB-ARC"/>
</dbReference>
<evidence type="ECO:0000259" key="1">
    <source>
        <dbReference type="Pfam" id="PF00931"/>
    </source>
</evidence>
<dbReference type="GO" id="GO:0043531">
    <property type="term" value="F:ADP binding"/>
    <property type="evidence" value="ECO:0007669"/>
    <property type="project" value="InterPro"/>
</dbReference>
<proteinExistence type="predicted"/>
<evidence type="ECO:0000313" key="2">
    <source>
        <dbReference type="EMBL" id="SEH04793.1"/>
    </source>
</evidence>
<protein>
    <submittedName>
        <fullName evidence="2">Regulatory protein AfsR</fullName>
    </submittedName>
</protein>
<dbReference type="InterPro" id="IPR027417">
    <property type="entry name" value="P-loop_NTPase"/>
</dbReference>
<dbReference type="PANTHER" id="PTHR47691">
    <property type="entry name" value="REGULATOR-RELATED"/>
    <property type="match status" value="1"/>
</dbReference>
<name>A0A1H6F5F5_9GAMM</name>
<dbReference type="InterPro" id="IPR042197">
    <property type="entry name" value="Apaf_helical"/>
</dbReference>
<organism evidence="2 3">
    <name type="scientific">Candidatus Venteria ishoeyi</name>
    <dbReference type="NCBI Taxonomy" id="1899563"/>
    <lineage>
        <taxon>Bacteria</taxon>
        <taxon>Pseudomonadati</taxon>
        <taxon>Pseudomonadota</taxon>
        <taxon>Gammaproteobacteria</taxon>
        <taxon>Thiotrichales</taxon>
        <taxon>Thiotrichaceae</taxon>
        <taxon>Venteria</taxon>
    </lineage>
</organism>
<feature type="domain" description="NB-ARC" evidence="1">
    <location>
        <begin position="69"/>
        <end position="220"/>
    </location>
</feature>
<reference evidence="2 3" key="1">
    <citation type="submission" date="2016-10" db="EMBL/GenBank/DDBJ databases">
        <authorList>
            <person name="de Groot N.N."/>
        </authorList>
    </citation>
    <scope>NUCLEOTIDE SEQUENCE [LARGE SCALE GENOMIC DNA]</scope>
    <source>
        <strain evidence="2">MBHS1</strain>
    </source>
</reference>
<dbReference type="SUPFAM" id="SSF52540">
    <property type="entry name" value="P-loop containing nucleoside triphosphate hydrolases"/>
    <property type="match status" value="1"/>
</dbReference>
<accession>A0A1H6F5F5</accession>
<gene>
    <name evidence="2" type="primary">afsR_1</name>
    <name evidence="2" type="ORF">MBHS_00645</name>
</gene>
<dbReference type="EMBL" id="FMSV02000115">
    <property type="protein sequence ID" value="SEH04793.1"/>
    <property type="molecule type" value="Genomic_DNA"/>
</dbReference>
<keyword evidence="3" id="KW-1185">Reference proteome</keyword>
<dbReference type="RefSeq" id="WP_103918820.1">
    <property type="nucleotide sequence ID" value="NZ_FMSV02000115.1"/>
</dbReference>
<dbReference type="PRINTS" id="PR00364">
    <property type="entry name" value="DISEASERSIST"/>
</dbReference>